<organism evidence="1 2">
    <name type="scientific">Weeksella virosa (strain ATCC 43766 / DSM 16922 / JCM 21250 / CCUG 30538 / CDC 9751 / IAM 14551 / NBRC 16016 / NCTC 11634 / CL345/78)</name>
    <dbReference type="NCBI Taxonomy" id="865938"/>
    <lineage>
        <taxon>Bacteria</taxon>
        <taxon>Pseudomonadati</taxon>
        <taxon>Bacteroidota</taxon>
        <taxon>Flavobacteriia</taxon>
        <taxon>Flavobacteriales</taxon>
        <taxon>Weeksellaceae</taxon>
        <taxon>Weeksella</taxon>
    </lineage>
</organism>
<dbReference type="EMBL" id="CP002455">
    <property type="protein sequence ID" value="ADX68621.1"/>
    <property type="molecule type" value="Genomic_DNA"/>
</dbReference>
<dbReference type="OrthoDB" id="791132at2"/>
<gene>
    <name evidence="1" type="ordered locus">Weevi_1937</name>
</gene>
<dbReference type="KEGG" id="wvi:Weevi_1937"/>
<evidence type="ECO:0000313" key="2">
    <source>
        <dbReference type="Proteomes" id="UP000008641"/>
    </source>
</evidence>
<dbReference type="InterPro" id="IPR011990">
    <property type="entry name" value="TPR-like_helical_dom_sf"/>
</dbReference>
<dbReference type="RefSeq" id="WP_013599010.1">
    <property type="nucleotide sequence ID" value="NC_015144.1"/>
</dbReference>
<dbReference type="Proteomes" id="UP000008641">
    <property type="component" value="Chromosome"/>
</dbReference>
<keyword evidence="2" id="KW-1185">Reference proteome</keyword>
<dbReference type="Gene3D" id="1.25.40.10">
    <property type="entry name" value="Tetratricopeptide repeat domain"/>
    <property type="match status" value="1"/>
</dbReference>
<proteinExistence type="predicted"/>
<dbReference type="HOGENOM" id="CLU_1642603_0_0_10"/>
<protein>
    <submittedName>
        <fullName evidence="1">Uncharacterized protein</fullName>
    </submittedName>
</protein>
<dbReference type="STRING" id="865938.Weevi_1937"/>
<accession>F0P1A7</accession>
<reference evidence="2" key="2">
    <citation type="journal article" date="2011" name="Stand. Genomic Sci.">
        <title>Complete genome sequence of Weeksella virosa type strain (9751T).</title>
        <authorList>
            <person name="Lang E."/>
            <person name="Teshima H."/>
            <person name="Lucas S."/>
            <person name="Lapidus A."/>
            <person name="Hammon N."/>
            <person name="Deshpande S."/>
            <person name="Nolan M."/>
            <person name="Cheng J."/>
            <person name="Pitluck S."/>
            <person name="Liolios K."/>
            <person name="Pagani I."/>
            <person name="Mikhailova N."/>
            <person name="Ivanova N."/>
            <person name="Mavromatis K."/>
            <person name="Pati A."/>
            <person name="Tapia R."/>
            <person name="Han C."/>
            <person name="Goodwin L."/>
            <person name="Chen A."/>
            <person name="Palaniappan K."/>
            <person name="Land M."/>
            <person name="Hauser L."/>
            <person name="Chang Y."/>
            <person name="Jeffries C."/>
            <person name="Brambilla E."/>
            <person name="Kopitz M."/>
            <person name="Rohde M."/>
            <person name="Goker M."/>
            <person name="Tindall B."/>
            <person name="Detter J."/>
            <person name="Woyke T."/>
            <person name="Bristow J."/>
            <person name="Eisen J."/>
            <person name="Markowitz V."/>
            <person name="Hugenholtz P."/>
            <person name="Klenk H."/>
            <person name="Kyrpides N."/>
        </authorList>
    </citation>
    <scope>NUCLEOTIDE SEQUENCE [LARGE SCALE GENOMIC DNA]</scope>
    <source>
        <strain evidence="2">ATCC 43766 / DSM 16922 / JCM 21250 / NBRC 16016 / NCTC 11634 / CL345/78</strain>
    </source>
</reference>
<dbReference type="AlphaFoldDB" id="F0P1A7"/>
<sequence length="177" mass="21167">MNQVEILYLDVNKLIEQNDLSKAYVLLYEILSIDPGYARAHNYLGWIYEIQFKDFAKAKRHYELAIKFSPEDFPASYVNYVYLLLRFNELVEAEVMINRALSIPGVDYATLFYQKGRIMEDRFRFRKAYFYFRSAKMRANDADFIRMMDLEMDRIRHKMSSLGKIISLISVFFKLKD</sequence>
<name>F0P1A7_WEEVC</name>
<evidence type="ECO:0000313" key="1">
    <source>
        <dbReference type="EMBL" id="ADX68621.1"/>
    </source>
</evidence>
<dbReference type="eggNOG" id="COG3063">
    <property type="taxonomic scope" value="Bacteria"/>
</dbReference>
<reference evidence="1 2" key="1">
    <citation type="journal article" date="2011" name="Stand. Genomic Sci.">
        <title>Complete genome sequence of Weeksella virosa type strain (9751).</title>
        <authorList>
            <person name="Lang E."/>
            <person name="Teshima H."/>
            <person name="Lucas S."/>
            <person name="Lapidus A."/>
            <person name="Hammon N."/>
            <person name="Deshpande S."/>
            <person name="Nolan M."/>
            <person name="Cheng J.F."/>
            <person name="Pitluck S."/>
            <person name="Liolios K."/>
            <person name="Pagani I."/>
            <person name="Mikhailova N."/>
            <person name="Ivanova N."/>
            <person name="Mavromatis K."/>
            <person name="Pati A."/>
            <person name="Tapia R."/>
            <person name="Han C."/>
            <person name="Goodwin L."/>
            <person name="Chen A."/>
            <person name="Palaniappan K."/>
            <person name="Land M."/>
            <person name="Hauser L."/>
            <person name="Chang Y.J."/>
            <person name="Jeffries C.D."/>
            <person name="Brambilla E.M."/>
            <person name="Kopitz M."/>
            <person name="Rohde M."/>
            <person name="Goker M."/>
            <person name="Tindall B.J."/>
            <person name="Detter J.C."/>
            <person name="Woyke T."/>
            <person name="Bristow J."/>
            <person name="Eisen J.A."/>
            <person name="Markowitz V."/>
            <person name="Hugenholtz P."/>
            <person name="Klenk H.P."/>
            <person name="Kyrpides N.C."/>
        </authorList>
    </citation>
    <scope>NUCLEOTIDE SEQUENCE [LARGE SCALE GENOMIC DNA]</scope>
    <source>
        <strain evidence="2">ATCC 43766 / DSM 16922 / JCM 21250 / NBRC 16016 / NCTC 11634 / CL345/78</strain>
    </source>
</reference>
<dbReference type="SUPFAM" id="SSF48452">
    <property type="entry name" value="TPR-like"/>
    <property type="match status" value="1"/>
</dbReference>